<dbReference type="Proteomes" id="UP000649259">
    <property type="component" value="Unassembled WGS sequence"/>
</dbReference>
<gene>
    <name evidence="2" type="ORF">Saso_48970</name>
</gene>
<comment type="caution">
    <text evidence="2">The sequence shown here is derived from an EMBL/GenBank/DDBJ whole genome shotgun (WGS) entry which is preliminary data.</text>
</comment>
<organism evidence="2 3">
    <name type="scientific">Streptomyces asoensis</name>
    <dbReference type="NCBI Taxonomy" id="249586"/>
    <lineage>
        <taxon>Bacteria</taxon>
        <taxon>Bacillati</taxon>
        <taxon>Actinomycetota</taxon>
        <taxon>Actinomycetes</taxon>
        <taxon>Kitasatosporales</taxon>
        <taxon>Streptomycetaceae</taxon>
        <taxon>Streptomyces</taxon>
    </lineage>
</organism>
<feature type="signal peptide" evidence="1">
    <location>
        <begin position="1"/>
        <end position="23"/>
    </location>
</feature>
<reference evidence="3" key="1">
    <citation type="submission" date="2023-07" db="EMBL/GenBank/DDBJ databases">
        <title>Whole genome shotgun sequence of Streptomyces cacaoi subsp. asoensis NBRC 13813.</title>
        <authorList>
            <person name="Komaki H."/>
            <person name="Tamura T."/>
        </authorList>
    </citation>
    <scope>NUCLEOTIDE SEQUENCE [LARGE SCALE GENOMIC DNA]</scope>
    <source>
        <strain evidence="3">NBRC 13813</strain>
    </source>
</reference>
<evidence type="ECO:0008006" key="4">
    <source>
        <dbReference type="Google" id="ProtNLM"/>
    </source>
</evidence>
<proteinExistence type="predicted"/>
<keyword evidence="1" id="KW-0732">Signal</keyword>
<name>A0ABQ3S5C1_9ACTN</name>
<feature type="chain" id="PRO_5045827000" description="Secreted protein" evidence="1">
    <location>
        <begin position="24"/>
        <end position="140"/>
    </location>
</feature>
<evidence type="ECO:0000313" key="3">
    <source>
        <dbReference type="Proteomes" id="UP000649259"/>
    </source>
</evidence>
<evidence type="ECO:0000313" key="2">
    <source>
        <dbReference type="EMBL" id="GHI63247.1"/>
    </source>
</evidence>
<dbReference type="EMBL" id="BNEB01000005">
    <property type="protein sequence ID" value="GHI63247.1"/>
    <property type="molecule type" value="Genomic_DNA"/>
</dbReference>
<keyword evidence="3" id="KW-1185">Reference proteome</keyword>
<protein>
    <recommendedName>
        <fullName evidence="4">Secreted protein</fullName>
    </recommendedName>
</protein>
<sequence length="140" mass="14755">MYLVALIATVGFGVFGTSTNAGAASNPCGGSPYACADGTFNVWNGDNGSRCEWVGNASSLGSCTNKNYLIANFGYRCSGCDWIRLYWGTSYTGAYFCIPPGYTYGQATSPNLTFNRGSGLSGYGQNIWYNAASAKWSGAC</sequence>
<accession>A0ABQ3S5C1</accession>
<evidence type="ECO:0000256" key="1">
    <source>
        <dbReference type="SAM" id="SignalP"/>
    </source>
</evidence>